<keyword evidence="4 5" id="KW-0472">Membrane</keyword>
<dbReference type="CDD" id="cd03682">
    <property type="entry name" value="ClC_sycA_like"/>
    <property type="match status" value="1"/>
</dbReference>
<evidence type="ECO:0000313" key="6">
    <source>
        <dbReference type="EMBL" id="PUZ28399.1"/>
    </source>
</evidence>
<reference evidence="6 7" key="1">
    <citation type="submission" date="2018-04" db="EMBL/GenBank/DDBJ databases">
        <title>Chitinophaga fuyangensis sp. nov., isolated from soil in a chemical factory.</title>
        <authorList>
            <person name="Chen K."/>
        </authorList>
    </citation>
    <scope>NUCLEOTIDE SEQUENCE [LARGE SCALE GENOMIC DNA]</scope>
    <source>
        <strain evidence="6 7">LY-1</strain>
    </source>
</reference>
<evidence type="ECO:0000256" key="3">
    <source>
        <dbReference type="ARBA" id="ARBA00022989"/>
    </source>
</evidence>
<feature type="transmembrane region" description="Helical" evidence="5">
    <location>
        <begin position="52"/>
        <end position="70"/>
    </location>
</feature>
<organism evidence="6 7">
    <name type="scientific">Chitinophaga parva</name>
    <dbReference type="NCBI Taxonomy" id="2169414"/>
    <lineage>
        <taxon>Bacteria</taxon>
        <taxon>Pseudomonadati</taxon>
        <taxon>Bacteroidota</taxon>
        <taxon>Chitinophagia</taxon>
        <taxon>Chitinophagales</taxon>
        <taxon>Chitinophagaceae</taxon>
        <taxon>Chitinophaga</taxon>
    </lineage>
</organism>
<dbReference type="EMBL" id="QCYK01000001">
    <property type="protein sequence ID" value="PUZ28399.1"/>
    <property type="molecule type" value="Genomic_DNA"/>
</dbReference>
<evidence type="ECO:0000313" key="7">
    <source>
        <dbReference type="Proteomes" id="UP000244450"/>
    </source>
</evidence>
<keyword evidence="7" id="KW-1185">Reference proteome</keyword>
<name>A0A2T7BL83_9BACT</name>
<dbReference type="GO" id="GO:0016020">
    <property type="term" value="C:membrane"/>
    <property type="evidence" value="ECO:0007669"/>
    <property type="project" value="UniProtKB-SubCell"/>
</dbReference>
<dbReference type="OrthoDB" id="9767361at2"/>
<feature type="transmembrane region" description="Helical" evidence="5">
    <location>
        <begin position="184"/>
        <end position="209"/>
    </location>
</feature>
<dbReference type="SUPFAM" id="SSF81340">
    <property type="entry name" value="Clc chloride channel"/>
    <property type="match status" value="1"/>
</dbReference>
<dbReference type="RefSeq" id="WP_108685038.1">
    <property type="nucleotide sequence ID" value="NZ_QCYK01000001.1"/>
</dbReference>
<dbReference type="Gene3D" id="1.10.3080.10">
    <property type="entry name" value="Clc chloride channel"/>
    <property type="match status" value="1"/>
</dbReference>
<dbReference type="PANTHER" id="PTHR43427">
    <property type="entry name" value="CHLORIDE CHANNEL PROTEIN CLC-E"/>
    <property type="match status" value="1"/>
</dbReference>
<dbReference type="InterPro" id="IPR001807">
    <property type="entry name" value="ClC"/>
</dbReference>
<proteinExistence type="predicted"/>
<dbReference type="PANTHER" id="PTHR43427:SF12">
    <property type="entry name" value="CHLORIDE TRANSPORTER"/>
    <property type="match status" value="1"/>
</dbReference>
<dbReference type="Pfam" id="PF00654">
    <property type="entry name" value="Voltage_CLC"/>
    <property type="match status" value="1"/>
</dbReference>
<gene>
    <name evidence="6" type="ORF">DCC81_02635</name>
</gene>
<feature type="transmembrane region" description="Helical" evidence="5">
    <location>
        <begin position="266"/>
        <end position="284"/>
    </location>
</feature>
<comment type="caution">
    <text evidence="6">The sequence shown here is derived from an EMBL/GenBank/DDBJ whole genome shotgun (WGS) entry which is preliminary data.</text>
</comment>
<evidence type="ECO:0000256" key="2">
    <source>
        <dbReference type="ARBA" id="ARBA00022692"/>
    </source>
</evidence>
<dbReference type="InterPro" id="IPR050368">
    <property type="entry name" value="ClC-type_chloride_channel"/>
</dbReference>
<evidence type="ECO:0000256" key="4">
    <source>
        <dbReference type="ARBA" id="ARBA00023136"/>
    </source>
</evidence>
<keyword evidence="3 5" id="KW-1133">Transmembrane helix</keyword>
<accession>A0A2T7BL83</accession>
<dbReference type="PRINTS" id="PR00762">
    <property type="entry name" value="CLCHANNEL"/>
</dbReference>
<sequence>MKYVFRKPDQVSITLQLLKWTLLVLPVALTTGALVALFLWSLEKCTGLRWQYPWLLYALPLAGIGIWYLYKLAGKNAAAGNNLIMDNIHEPGGGVPARMAPLVLITTLITHLFGGSAGREGTAVQIGGSMAQLYARWFRLTVEDVQVLLTAGMAAGFGAVFGTPVTGAVFAIEVLAIGVVRYKALMPCLIAAVLADITCASLGIHHTAYHIADFEPARTFSFIHVDMLLLAKVIVSGVAFGLAGYLFSVLIHGIKKYAGVYIKQAWLTPVVGGLLVIVLCWALGTRDYIGLGVNGQYPDSVSILNAFHAGGATPLSWWWKILFTSITLAMGFKGGEVTPLFFIGATLGNILAVWMGVPVDLLAGLGFIAVFAAATNTPLACTFMGVELFGTHYVLYYAVACFTAYYFSGHTGIYGSQRIGIPKTATDNISGLTLKQWSEKTDK</sequence>
<feature type="transmembrane region" description="Helical" evidence="5">
    <location>
        <begin position="147"/>
        <end position="172"/>
    </location>
</feature>
<dbReference type="Proteomes" id="UP000244450">
    <property type="component" value="Unassembled WGS sequence"/>
</dbReference>
<dbReference type="AlphaFoldDB" id="A0A2T7BL83"/>
<comment type="subcellular location">
    <subcellularLocation>
        <location evidence="1">Membrane</location>
        <topology evidence="1">Multi-pass membrane protein</topology>
    </subcellularLocation>
</comment>
<keyword evidence="2 5" id="KW-0812">Transmembrane</keyword>
<evidence type="ECO:0000256" key="5">
    <source>
        <dbReference type="SAM" id="Phobius"/>
    </source>
</evidence>
<dbReference type="GO" id="GO:0015108">
    <property type="term" value="F:chloride transmembrane transporter activity"/>
    <property type="evidence" value="ECO:0007669"/>
    <property type="project" value="InterPro"/>
</dbReference>
<evidence type="ECO:0000256" key="1">
    <source>
        <dbReference type="ARBA" id="ARBA00004141"/>
    </source>
</evidence>
<feature type="transmembrane region" description="Helical" evidence="5">
    <location>
        <begin position="317"/>
        <end position="335"/>
    </location>
</feature>
<dbReference type="InterPro" id="IPR014743">
    <property type="entry name" value="Cl-channel_core"/>
</dbReference>
<feature type="transmembrane region" description="Helical" evidence="5">
    <location>
        <begin position="229"/>
        <end position="254"/>
    </location>
</feature>
<feature type="transmembrane region" description="Helical" evidence="5">
    <location>
        <begin position="394"/>
        <end position="414"/>
    </location>
</feature>
<feature type="transmembrane region" description="Helical" evidence="5">
    <location>
        <begin position="347"/>
        <end position="374"/>
    </location>
</feature>
<feature type="transmembrane region" description="Helical" evidence="5">
    <location>
        <begin position="20"/>
        <end position="40"/>
    </location>
</feature>
<protein>
    <submittedName>
        <fullName evidence="6">Voltage-gated chloride channel protein</fullName>
    </submittedName>
</protein>